<evidence type="ECO:0000256" key="1">
    <source>
        <dbReference type="SAM" id="MobiDB-lite"/>
    </source>
</evidence>
<protein>
    <recommendedName>
        <fullName evidence="5">YXWGXW repeat-containing protein</fullName>
    </recommendedName>
</protein>
<gene>
    <name evidence="3" type="ORF">CKY39_29660</name>
</gene>
<dbReference type="Pfam" id="PF12779">
    <property type="entry name" value="WXXGXW"/>
    <property type="match status" value="1"/>
</dbReference>
<dbReference type="InterPro" id="IPR024447">
    <property type="entry name" value="YXWGXW_rpt"/>
</dbReference>
<dbReference type="AlphaFoldDB" id="A0A250DS45"/>
<proteinExistence type="predicted"/>
<feature type="chain" id="PRO_5012512920" description="YXWGXW repeat-containing protein" evidence="2">
    <location>
        <begin position="30"/>
        <end position="124"/>
    </location>
</feature>
<evidence type="ECO:0008006" key="5">
    <source>
        <dbReference type="Google" id="ProtNLM"/>
    </source>
</evidence>
<accession>A0A250DS45</accession>
<feature type="signal peptide" evidence="2">
    <location>
        <begin position="1"/>
        <end position="29"/>
    </location>
</feature>
<name>A0A250DS45_9BURK</name>
<evidence type="ECO:0000313" key="4">
    <source>
        <dbReference type="Proteomes" id="UP000217154"/>
    </source>
</evidence>
<evidence type="ECO:0000313" key="3">
    <source>
        <dbReference type="EMBL" id="ATA56921.1"/>
    </source>
</evidence>
<evidence type="ECO:0000256" key="2">
    <source>
        <dbReference type="SAM" id="SignalP"/>
    </source>
</evidence>
<reference evidence="3 4" key="1">
    <citation type="submission" date="2017-09" db="EMBL/GenBank/DDBJ databases">
        <title>The diverse metabolic capabilities of V. boronicumulans make it an excellent choice for continued studies on novel biodegradation.</title>
        <authorList>
            <person name="Sun S."/>
        </authorList>
    </citation>
    <scope>NUCLEOTIDE SEQUENCE [LARGE SCALE GENOMIC DNA]</scope>
    <source>
        <strain evidence="3 4">J1</strain>
    </source>
</reference>
<dbReference type="EMBL" id="CP023284">
    <property type="protein sequence ID" value="ATA56921.1"/>
    <property type="molecule type" value="Genomic_DNA"/>
</dbReference>
<keyword evidence="2" id="KW-0732">Signal</keyword>
<sequence length="124" mass="14238">MKTLAVALSIGAASLLSVGALTIPTAAQAQAVITIQGPPPPPRYERMPPPRRGYVWSPGHYEWRGGRHVWVRGMYVRARPGYAYRAPEWRENNGRWEYNRGRWDRDGDGVPNRQDRRPDNPYRN</sequence>
<organism evidence="3 4">
    <name type="scientific">Variovorax boronicumulans</name>
    <dbReference type="NCBI Taxonomy" id="436515"/>
    <lineage>
        <taxon>Bacteria</taxon>
        <taxon>Pseudomonadati</taxon>
        <taxon>Pseudomonadota</taxon>
        <taxon>Betaproteobacteria</taxon>
        <taxon>Burkholderiales</taxon>
        <taxon>Comamonadaceae</taxon>
        <taxon>Variovorax</taxon>
    </lineage>
</organism>
<dbReference type="Proteomes" id="UP000217154">
    <property type="component" value="Chromosome"/>
</dbReference>
<feature type="region of interest" description="Disordered" evidence="1">
    <location>
        <begin position="97"/>
        <end position="124"/>
    </location>
</feature>
<dbReference type="RefSeq" id="WP_095746964.1">
    <property type="nucleotide sequence ID" value="NZ_CP023284.1"/>
</dbReference>
<dbReference type="KEGG" id="vbo:CKY39_29660"/>